<feature type="transmembrane region" description="Helical" evidence="6">
    <location>
        <begin position="289"/>
        <end position="307"/>
    </location>
</feature>
<dbReference type="Pfam" id="PF01384">
    <property type="entry name" value="PHO4"/>
    <property type="match status" value="1"/>
</dbReference>
<protein>
    <recommendedName>
        <fullName evidence="6">Phosphate transporter</fullName>
    </recommendedName>
</protein>
<accession>A0ABQ5U2R4</accession>
<dbReference type="Proteomes" id="UP001161409">
    <property type="component" value="Unassembled WGS sequence"/>
</dbReference>
<organism evidence="8 9">
    <name type="scientific">Sneathiella chinensis</name>
    <dbReference type="NCBI Taxonomy" id="349750"/>
    <lineage>
        <taxon>Bacteria</taxon>
        <taxon>Pseudomonadati</taxon>
        <taxon>Pseudomonadota</taxon>
        <taxon>Alphaproteobacteria</taxon>
        <taxon>Sneathiellales</taxon>
        <taxon>Sneathiellaceae</taxon>
        <taxon>Sneathiella</taxon>
    </lineage>
</organism>
<feature type="transmembrane region" description="Helical" evidence="6">
    <location>
        <begin position="413"/>
        <end position="432"/>
    </location>
</feature>
<evidence type="ECO:0000256" key="4">
    <source>
        <dbReference type="ARBA" id="ARBA00022989"/>
    </source>
</evidence>
<feature type="transmembrane region" description="Helical" evidence="6">
    <location>
        <begin position="195"/>
        <end position="213"/>
    </location>
</feature>
<feature type="transmembrane region" description="Helical" evidence="6">
    <location>
        <begin position="499"/>
        <end position="528"/>
    </location>
</feature>
<reference evidence="8" key="2">
    <citation type="submission" date="2023-01" db="EMBL/GenBank/DDBJ databases">
        <title>Draft genome sequence of Sneathiella chinensis strain NBRC 103408.</title>
        <authorList>
            <person name="Sun Q."/>
            <person name="Mori K."/>
        </authorList>
    </citation>
    <scope>NUCLEOTIDE SEQUENCE</scope>
    <source>
        <strain evidence="8">NBRC 103408</strain>
    </source>
</reference>
<feature type="transmembrane region" description="Helical" evidence="6">
    <location>
        <begin position="328"/>
        <end position="346"/>
    </location>
</feature>
<feature type="transmembrane region" description="Helical" evidence="6">
    <location>
        <begin position="121"/>
        <end position="141"/>
    </location>
</feature>
<proteinExistence type="inferred from homology"/>
<comment type="similarity">
    <text evidence="6">Belongs to the inorganic phosphate transporter (PiT) (TC 2.A.20) family.</text>
</comment>
<evidence type="ECO:0000256" key="5">
    <source>
        <dbReference type="ARBA" id="ARBA00023136"/>
    </source>
</evidence>
<dbReference type="PANTHER" id="PTHR11101:SF80">
    <property type="entry name" value="PHOSPHATE TRANSPORTER"/>
    <property type="match status" value="1"/>
</dbReference>
<evidence type="ECO:0000313" key="8">
    <source>
        <dbReference type="EMBL" id="GLQ06028.1"/>
    </source>
</evidence>
<feature type="transmembrane region" description="Helical" evidence="6">
    <location>
        <begin position="260"/>
        <end position="277"/>
    </location>
</feature>
<gene>
    <name evidence="8" type="ORF">GCM10007924_12490</name>
</gene>
<dbReference type="PANTHER" id="PTHR11101">
    <property type="entry name" value="PHOSPHATE TRANSPORTER"/>
    <property type="match status" value="1"/>
</dbReference>
<dbReference type="EMBL" id="BSNF01000001">
    <property type="protein sequence ID" value="GLQ06028.1"/>
    <property type="molecule type" value="Genomic_DNA"/>
</dbReference>
<evidence type="ECO:0000256" key="3">
    <source>
        <dbReference type="ARBA" id="ARBA00022692"/>
    </source>
</evidence>
<keyword evidence="4 6" id="KW-1133">Transmembrane helix</keyword>
<evidence type="ECO:0000256" key="6">
    <source>
        <dbReference type="RuleBase" id="RU363058"/>
    </source>
</evidence>
<comment type="caution">
    <text evidence="8">The sequence shown here is derived from an EMBL/GenBank/DDBJ whole genome shotgun (WGS) entry which is preliminary data.</text>
</comment>
<keyword evidence="6" id="KW-0592">Phosphate transport</keyword>
<feature type="region of interest" description="Disordered" evidence="7">
    <location>
        <begin position="472"/>
        <end position="491"/>
    </location>
</feature>
<feature type="transmembrane region" description="Helical" evidence="6">
    <location>
        <begin position="374"/>
        <end position="393"/>
    </location>
</feature>
<feature type="transmembrane region" description="Helical" evidence="6">
    <location>
        <begin position="438"/>
        <end position="454"/>
    </location>
</feature>
<reference evidence="8" key="1">
    <citation type="journal article" date="2014" name="Int. J. Syst. Evol. Microbiol.">
        <title>Complete genome of a new Firmicutes species belonging to the dominant human colonic microbiota ('Ruminococcus bicirculans') reveals two chromosomes and a selective capacity to utilize plant glucans.</title>
        <authorList>
            <consortium name="NISC Comparative Sequencing Program"/>
            <person name="Wegmann U."/>
            <person name="Louis P."/>
            <person name="Goesmann A."/>
            <person name="Henrissat B."/>
            <person name="Duncan S.H."/>
            <person name="Flint H.J."/>
        </authorList>
    </citation>
    <scope>NUCLEOTIDE SEQUENCE</scope>
    <source>
        <strain evidence="8">NBRC 103408</strain>
    </source>
</reference>
<keyword evidence="2 6" id="KW-0813">Transport</keyword>
<feature type="transmembrane region" description="Helical" evidence="6">
    <location>
        <begin position="164"/>
        <end position="188"/>
    </location>
</feature>
<feature type="transmembrane region" description="Helical" evidence="6">
    <location>
        <begin position="87"/>
        <end position="109"/>
    </location>
</feature>
<feature type="transmembrane region" description="Helical" evidence="6">
    <location>
        <begin position="61"/>
        <end position="81"/>
    </location>
</feature>
<evidence type="ECO:0000256" key="2">
    <source>
        <dbReference type="ARBA" id="ARBA00022448"/>
    </source>
</evidence>
<dbReference type="InterPro" id="IPR001204">
    <property type="entry name" value="Phos_transporter"/>
</dbReference>
<evidence type="ECO:0000313" key="9">
    <source>
        <dbReference type="Proteomes" id="UP001161409"/>
    </source>
</evidence>
<keyword evidence="5 6" id="KW-0472">Membrane</keyword>
<feature type="transmembrane region" description="Helical" evidence="6">
    <location>
        <begin position="225"/>
        <end position="248"/>
    </location>
</feature>
<sequence length="529" mass="55924">MRFRGFLSKTRLQLKYDSSATLHAAEQSQVVFVVKQTLDKDLDRLVQIESQTFQAAQTYKALAIALLFLLIVWVFSASVVGSGEHSTLIIAAAIIGGYMALNIGANDVANNVGPAVGSRALTMFGALIIAAVFEAAGAILAGGDVVNTIKNGIIDPAAMADSDVFIWAMMSALFAAALWVNIATWIGAPVSTTHAVVGGVMGAGIAAAGFGVVDWVTMSKIAASWVISPVMGGVIAAIFLAFIKANIIYTEDKVAAAKRWVPLLVAIMSGVFSAYLIMKGLKKIWRPDWQTIALLSIAIFVGTYLAVKPIVARAAIGMENRNRSIRSLFTIPLIFSAALLSFAHGANDVANAVGPLAAIVSTTSSGSVSGSVGIPLWVMVIGATGISAGLFLFGPKLIRTVGEQITKMNPMRAYCVALSAGITVLLASALGLPVSSTHIAVGAVFGVGFFREWYTEKRARAFRAEQQATKLHPESNLPATPEENSQNNKRKKLVRRSHMLTIAAAWVITVPCAALLAGGIFLVIQYFLQ</sequence>
<name>A0ABQ5U2R4_9PROT</name>
<evidence type="ECO:0000256" key="7">
    <source>
        <dbReference type="SAM" id="MobiDB-lite"/>
    </source>
</evidence>
<evidence type="ECO:0000256" key="1">
    <source>
        <dbReference type="ARBA" id="ARBA00004141"/>
    </source>
</evidence>
<comment type="subcellular location">
    <subcellularLocation>
        <location evidence="1 6">Membrane</location>
        <topology evidence="1 6">Multi-pass membrane protein</topology>
    </subcellularLocation>
</comment>
<keyword evidence="9" id="KW-1185">Reference proteome</keyword>
<keyword evidence="3 6" id="KW-0812">Transmembrane</keyword>